<dbReference type="AlphaFoldDB" id="A0A382F4W7"/>
<sequence length="71" mass="8704">MSDEEFNTKREQFSNLWDGITPKGVNRTKALKFRQYIREHVRQKKVAMTRENCEKYWMGELQKEMREAETF</sequence>
<protein>
    <submittedName>
        <fullName evidence="1">Uncharacterized protein</fullName>
    </submittedName>
</protein>
<proteinExistence type="predicted"/>
<reference evidence="1" key="1">
    <citation type="submission" date="2018-05" db="EMBL/GenBank/DDBJ databases">
        <authorList>
            <person name="Lanie J.A."/>
            <person name="Ng W.-L."/>
            <person name="Kazmierczak K.M."/>
            <person name="Andrzejewski T.M."/>
            <person name="Davidsen T.M."/>
            <person name="Wayne K.J."/>
            <person name="Tettelin H."/>
            <person name="Glass J.I."/>
            <person name="Rusch D."/>
            <person name="Podicherti R."/>
            <person name="Tsui H.-C.T."/>
            <person name="Winkler M.E."/>
        </authorList>
    </citation>
    <scope>NUCLEOTIDE SEQUENCE</scope>
</reference>
<name>A0A382F4W7_9ZZZZ</name>
<gene>
    <name evidence="1" type="ORF">METZ01_LOCUS210920</name>
</gene>
<evidence type="ECO:0000313" key="1">
    <source>
        <dbReference type="EMBL" id="SVB58066.1"/>
    </source>
</evidence>
<accession>A0A382F4W7</accession>
<organism evidence="1">
    <name type="scientific">marine metagenome</name>
    <dbReference type="NCBI Taxonomy" id="408172"/>
    <lineage>
        <taxon>unclassified sequences</taxon>
        <taxon>metagenomes</taxon>
        <taxon>ecological metagenomes</taxon>
    </lineage>
</organism>
<dbReference type="EMBL" id="UINC01048033">
    <property type="protein sequence ID" value="SVB58066.1"/>
    <property type="molecule type" value="Genomic_DNA"/>
</dbReference>